<feature type="domain" description="Acyl-CoA dehydrogenase/oxidase C-terminal" evidence="7">
    <location>
        <begin position="224"/>
        <end position="370"/>
    </location>
</feature>
<dbReference type="EMBL" id="JAVDYB010000001">
    <property type="protein sequence ID" value="MDR7273799.1"/>
    <property type="molecule type" value="Genomic_DNA"/>
</dbReference>
<dbReference type="GO" id="GO:0050660">
    <property type="term" value="F:flavin adenine dinucleotide binding"/>
    <property type="evidence" value="ECO:0007669"/>
    <property type="project" value="InterPro"/>
</dbReference>
<evidence type="ECO:0000313" key="11">
    <source>
        <dbReference type="Proteomes" id="UP001183643"/>
    </source>
</evidence>
<evidence type="ECO:0000313" key="10">
    <source>
        <dbReference type="EMBL" id="MDR7273799.1"/>
    </source>
</evidence>
<evidence type="ECO:0000259" key="9">
    <source>
        <dbReference type="Pfam" id="PF02771"/>
    </source>
</evidence>
<protein>
    <submittedName>
        <fullName evidence="10">Alkylation response protein AidB-like acyl-CoA dehydrogenase</fullName>
    </submittedName>
</protein>
<dbReference type="InterPro" id="IPR046373">
    <property type="entry name" value="Acyl-CoA_Oxase/DH_mid-dom_sf"/>
</dbReference>
<dbReference type="PANTHER" id="PTHR43884">
    <property type="entry name" value="ACYL-COA DEHYDROGENASE"/>
    <property type="match status" value="1"/>
</dbReference>
<dbReference type="Pfam" id="PF02771">
    <property type="entry name" value="Acyl-CoA_dh_N"/>
    <property type="match status" value="1"/>
</dbReference>
<evidence type="ECO:0000256" key="5">
    <source>
        <dbReference type="ARBA" id="ARBA00023002"/>
    </source>
</evidence>
<proteinExistence type="inferred from homology"/>
<evidence type="ECO:0000259" key="8">
    <source>
        <dbReference type="Pfam" id="PF02770"/>
    </source>
</evidence>
<keyword evidence="4 6" id="KW-0274">FAD</keyword>
<dbReference type="InterPro" id="IPR006091">
    <property type="entry name" value="Acyl-CoA_Oxase/DH_mid-dom"/>
</dbReference>
<dbReference type="GO" id="GO:0003995">
    <property type="term" value="F:acyl-CoA dehydrogenase activity"/>
    <property type="evidence" value="ECO:0007669"/>
    <property type="project" value="TreeGrafter"/>
</dbReference>
<keyword evidence="5 6" id="KW-0560">Oxidoreductase</keyword>
<dbReference type="InterPro" id="IPR009100">
    <property type="entry name" value="AcylCoA_DH/oxidase_NM_dom_sf"/>
</dbReference>
<dbReference type="AlphaFoldDB" id="A0AAE3YHJ9"/>
<feature type="domain" description="Acyl-CoA oxidase/dehydrogenase middle" evidence="8">
    <location>
        <begin position="116"/>
        <end position="200"/>
    </location>
</feature>
<dbReference type="PANTHER" id="PTHR43884:SF12">
    <property type="entry name" value="ISOVALERYL-COA DEHYDROGENASE, MITOCHONDRIAL-RELATED"/>
    <property type="match status" value="1"/>
</dbReference>
<evidence type="ECO:0000256" key="2">
    <source>
        <dbReference type="ARBA" id="ARBA00009347"/>
    </source>
</evidence>
<dbReference type="FunFam" id="1.20.140.10:FF:000001">
    <property type="entry name" value="Acyl-CoA dehydrogenase"/>
    <property type="match status" value="1"/>
</dbReference>
<accession>A0AAE3YHJ9</accession>
<feature type="domain" description="Acyl-CoA dehydrogenase/oxidase N-terminal" evidence="9">
    <location>
        <begin position="9"/>
        <end position="111"/>
    </location>
</feature>
<sequence>MDIDLVELTDEQRAFAEAIRDLCRREAGTRARRDELTGHGRHGHNQELYEKLARLGWLGAGGMADACVFLEETAYGLLPIGGYTTSLIVAGAVERFGGDAQRALIAEGMRRGRTYAISMSEPDAGSDVAALACRATPDGDGWVIDGQKTWCSNAHFADAILLVARTDGAPGDHDGLTMFLVPADAPGLRISGIDTMGGREVNDLWFTGCRVPADAVVGTPGAAWKQLMAGLNVERLILGAVMLGIARRAFDDVLGYVRERRQFGRPIGSFQALRHRIADLAVEIECTRLLVHRTARLVDADPARVLPRQASMVKLKATEVARRVALDGMQMMGGYGYATEFDMERHVRAALVSTVYGGTSEIQRDIIGRTYGL</sequence>
<dbReference type="SUPFAM" id="SSF56645">
    <property type="entry name" value="Acyl-CoA dehydrogenase NM domain-like"/>
    <property type="match status" value="1"/>
</dbReference>
<dbReference type="Pfam" id="PF00441">
    <property type="entry name" value="Acyl-CoA_dh_1"/>
    <property type="match status" value="1"/>
</dbReference>
<keyword evidence="11" id="KW-1185">Reference proteome</keyword>
<name>A0AAE3YHJ9_9ACTN</name>
<organism evidence="10 11">
    <name type="scientific">Catenuloplanes atrovinosus</name>
    <dbReference type="NCBI Taxonomy" id="137266"/>
    <lineage>
        <taxon>Bacteria</taxon>
        <taxon>Bacillati</taxon>
        <taxon>Actinomycetota</taxon>
        <taxon>Actinomycetes</taxon>
        <taxon>Micromonosporales</taxon>
        <taxon>Micromonosporaceae</taxon>
        <taxon>Catenuloplanes</taxon>
    </lineage>
</organism>
<dbReference type="RefSeq" id="WP_310362691.1">
    <property type="nucleotide sequence ID" value="NZ_JAVDYB010000001.1"/>
</dbReference>
<dbReference type="CDD" id="cd00567">
    <property type="entry name" value="ACAD"/>
    <property type="match status" value="1"/>
</dbReference>
<dbReference type="InterPro" id="IPR009075">
    <property type="entry name" value="AcylCo_DH/oxidase_C"/>
</dbReference>
<evidence type="ECO:0000259" key="7">
    <source>
        <dbReference type="Pfam" id="PF00441"/>
    </source>
</evidence>
<comment type="similarity">
    <text evidence="2 6">Belongs to the acyl-CoA dehydrogenase family.</text>
</comment>
<dbReference type="InterPro" id="IPR037069">
    <property type="entry name" value="AcylCoA_DH/ox_N_sf"/>
</dbReference>
<evidence type="ECO:0000256" key="1">
    <source>
        <dbReference type="ARBA" id="ARBA00001974"/>
    </source>
</evidence>
<evidence type="ECO:0000256" key="3">
    <source>
        <dbReference type="ARBA" id="ARBA00022630"/>
    </source>
</evidence>
<dbReference type="SUPFAM" id="SSF47203">
    <property type="entry name" value="Acyl-CoA dehydrogenase C-terminal domain-like"/>
    <property type="match status" value="1"/>
</dbReference>
<comment type="caution">
    <text evidence="10">The sequence shown here is derived from an EMBL/GenBank/DDBJ whole genome shotgun (WGS) entry which is preliminary data.</text>
</comment>
<dbReference type="Gene3D" id="1.10.540.10">
    <property type="entry name" value="Acyl-CoA dehydrogenase/oxidase, N-terminal domain"/>
    <property type="match status" value="1"/>
</dbReference>
<dbReference type="InterPro" id="IPR013786">
    <property type="entry name" value="AcylCoA_DH/ox_N"/>
</dbReference>
<gene>
    <name evidence="10" type="ORF">J2S41_000577</name>
</gene>
<dbReference type="Gene3D" id="2.40.110.10">
    <property type="entry name" value="Butyryl-CoA Dehydrogenase, subunit A, domain 2"/>
    <property type="match status" value="1"/>
</dbReference>
<evidence type="ECO:0000256" key="4">
    <source>
        <dbReference type="ARBA" id="ARBA00022827"/>
    </source>
</evidence>
<dbReference type="Gene3D" id="1.20.140.10">
    <property type="entry name" value="Butyryl-CoA Dehydrogenase, subunit A, domain 3"/>
    <property type="match status" value="1"/>
</dbReference>
<reference evidence="10" key="1">
    <citation type="submission" date="2023-07" db="EMBL/GenBank/DDBJ databases">
        <title>Sequencing the genomes of 1000 actinobacteria strains.</title>
        <authorList>
            <person name="Klenk H.-P."/>
        </authorList>
    </citation>
    <scope>NUCLEOTIDE SEQUENCE</scope>
    <source>
        <strain evidence="10">DSM 44707</strain>
    </source>
</reference>
<keyword evidence="3 6" id="KW-0285">Flavoprotein</keyword>
<dbReference type="Proteomes" id="UP001183643">
    <property type="component" value="Unassembled WGS sequence"/>
</dbReference>
<evidence type="ECO:0000256" key="6">
    <source>
        <dbReference type="RuleBase" id="RU362125"/>
    </source>
</evidence>
<comment type="cofactor">
    <cofactor evidence="1 6">
        <name>FAD</name>
        <dbReference type="ChEBI" id="CHEBI:57692"/>
    </cofactor>
</comment>
<dbReference type="InterPro" id="IPR036250">
    <property type="entry name" value="AcylCo_DH-like_C"/>
</dbReference>
<dbReference type="Pfam" id="PF02770">
    <property type="entry name" value="Acyl-CoA_dh_M"/>
    <property type="match status" value="1"/>
</dbReference>